<evidence type="ECO:0000256" key="5">
    <source>
        <dbReference type="ARBA" id="ARBA00047960"/>
    </source>
</evidence>
<gene>
    <name evidence="7" type="primary">similar to GSTD1-5 protein</name>
    <name evidence="7" type="ORF">CLUMA_CG020094</name>
</gene>
<sequence length="108" mass="12223">MDLYYENGSPPCLSVIVTAAALNVKLNLKELELEVKKEHLTPEFTKINPGTKTFTIADISIYSSFLTIPNPNNDFSPYPNIKKWLKLMEEKAPAKDYIKKSVAAIQMF</sequence>
<dbReference type="EMBL" id="CVRI01000070">
    <property type="protein sequence ID" value="CRL07095.1"/>
    <property type="molecule type" value="Genomic_DNA"/>
</dbReference>
<dbReference type="OrthoDB" id="2309723at2759"/>
<dbReference type="InterPro" id="IPR036282">
    <property type="entry name" value="Glutathione-S-Trfase_C_sf"/>
</dbReference>
<dbReference type="GO" id="GO:0004364">
    <property type="term" value="F:glutathione transferase activity"/>
    <property type="evidence" value="ECO:0007669"/>
    <property type="project" value="UniProtKB-EC"/>
</dbReference>
<evidence type="ECO:0000259" key="6">
    <source>
        <dbReference type="PROSITE" id="PS50405"/>
    </source>
</evidence>
<evidence type="ECO:0000313" key="8">
    <source>
        <dbReference type="Proteomes" id="UP000183832"/>
    </source>
</evidence>
<proteinExistence type="inferred from homology"/>
<dbReference type="SUPFAM" id="SSF52833">
    <property type="entry name" value="Thioredoxin-like"/>
    <property type="match status" value="1"/>
</dbReference>
<dbReference type="GO" id="GO:0006749">
    <property type="term" value="P:glutathione metabolic process"/>
    <property type="evidence" value="ECO:0007669"/>
    <property type="project" value="TreeGrafter"/>
</dbReference>
<evidence type="ECO:0000256" key="1">
    <source>
        <dbReference type="ARBA" id="ARBA00009899"/>
    </source>
</evidence>
<evidence type="ECO:0000256" key="3">
    <source>
        <dbReference type="ARBA" id="ARBA00012452"/>
    </source>
</evidence>
<comment type="catalytic activity">
    <reaction evidence="5">
        <text>RX + glutathione = an S-substituted glutathione + a halide anion + H(+)</text>
        <dbReference type="Rhea" id="RHEA:16437"/>
        <dbReference type="ChEBI" id="CHEBI:15378"/>
        <dbReference type="ChEBI" id="CHEBI:16042"/>
        <dbReference type="ChEBI" id="CHEBI:17792"/>
        <dbReference type="ChEBI" id="CHEBI:57925"/>
        <dbReference type="ChEBI" id="CHEBI:90779"/>
        <dbReference type="EC" id="2.5.1.18"/>
    </reaction>
</comment>
<organism evidence="7 8">
    <name type="scientific">Clunio marinus</name>
    <dbReference type="NCBI Taxonomy" id="568069"/>
    <lineage>
        <taxon>Eukaryota</taxon>
        <taxon>Metazoa</taxon>
        <taxon>Ecdysozoa</taxon>
        <taxon>Arthropoda</taxon>
        <taxon>Hexapoda</taxon>
        <taxon>Insecta</taxon>
        <taxon>Pterygota</taxon>
        <taxon>Neoptera</taxon>
        <taxon>Endopterygota</taxon>
        <taxon>Diptera</taxon>
        <taxon>Nematocera</taxon>
        <taxon>Chironomoidea</taxon>
        <taxon>Chironomidae</taxon>
        <taxon>Clunio</taxon>
    </lineage>
</organism>
<dbReference type="Gene3D" id="1.20.1050.10">
    <property type="match status" value="1"/>
</dbReference>
<dbReference type="InterPro" id="IPR010987">
    <property type="entry name" value="Glutathione-S-Trfase_C-like"/>
</dbReference>
<dbReference type="SUPFAM" id="SSF47616">
    <property type="entry name" value="GST C-terminal domain-like"/>
    <property type="match status" value="1"/>
</dbReference>
<keyword evidence="8" id="KW-1185">Reference proteome</keyword>
<dbReference type="STRING" id="568069.A0A1J1J3X3"/>
<dbReference type="InterPro" id="IPR036249">
    <property type="entry name" value="Thioredoxin-like_sf"/>
</dbReference>
<evidence type="ECO:0000256" key="4">
    <source>
        <dbReference type="ARBA" id="ARBA00022679"/>
    </source>
</evidence>
<reference evidence="7 8" key="1">
    <citation type="submission" date="2015-04" db="EMBL/GenBank/DDBJ databases">
        <authorList>
            <person name="Syromyatnikov M.Y."/>
            <person name="Popov V.N."/>
        </authorList>
    </citation>
    <scope>NUCLEOTIDE SEQUENCE [LARGE SCALE GENOMIC DNA]</scope>
</reference>
<dbReference type="Gene3D" id="1.20.1050.130">
    <property type="match status" value="1"/>
</dbReference>
<evidence type="ECO:0000313" key="7">
    <source>
        <dbReference type="EMBL" id="CRL07095.1"/>
    </source>
</evidence>
<evidence type="ECO:0000256" key="2">
    <source>
        <dbReference type="ARBA" id="ARBA00011738"/>
    </source>
</evidence>
<name>A0A1J1J3X3_9DIPT</name>
<accession>A0A1J1J3X3</accession>
<dbReference type="EC" id="2.5.1.18" evidence="3"/>
<dbReference type="Proteomes" id="UP000183832">
    <property type="component" value="Unassembled WGS sequence"/>
</dbReference>
<comment type="subunit">
    <text evidence="2">Homodimer.</text>
</comment>
<keyword evidence="4" id="KW-0808">Transferase</keyword>
<dbReference type="AlphaFoldDB" id="A0A1J1J3X3"/>
<comment type="similarity">
    <text evidence="1">Belongs to the GST superfamily. Theta family.</text>
</comment>
<dbReference type="PROSITE" id="PS50405">
    <property type="entry name" value="GST_CTER"/>
    <property type="match status" value="1"/>
</dbReference>
<protein>
    <recommendedName>
        <fullName evidence="3">glutathione transferase</fullName>
        <ecNumber evidence="3">2.5.1.18</ecNumber>
    </recommendedName>
</protein>
<dbReference type="PANTHER" id="PTHR43969">
    <property type="entry name" value="GLUTATHIONE S TRANSFERASE D10, ISOFORM A-RELATED"/>
    <property type="match status" value="1"/>
</dbReference>
<dbReference type="PANTHER" id="PTHR43969:SF9">
    <property type="entry name" value="GLUTATHIONE S TRANSFERASE D10, ISOFORM A-RELATED"/>
    <property type="match status" value="1"/>
</dbReference>
<feature type="domain" description="GST C-terminal" evidence="6">
    <location>
        <begin position="1"/>
        <end position="108"/>
    </location>
</feature>